<keyword evidence="3" id="KW-1003">Cell membrane</keyword>
<comment type="subcellular location">
    <subcellularLocation>
        <location evidence="1">Cell membrane</location>
        <topology evidence="1">Multi-pass membrane protein</topology>
    </subcellularLocation>
</comment>
<gene>
    <name evidence="8" type="ORF">ACFHYO_14615</name>
</gene>
<protein>
    <submittedName>
        <fullName evidence="8">Oligosaccharide flippase family protein</fullName>
    </submittedName>
</protein>
<feature type="transmembrane region" description="Helical" evidence="7">
    <location>
        <begin position="219"/>
        <end position="235"/>
    </location>
</feature>
<dbReference type="Pfam" id="PF13440">
    <property type="entry name" value="Polysacc_synt_3"/>
    <property type="match status" value="1"/>
</dbReference>
<sequence>MRRHFQGEGLRGRAMRGIVISLGTTVAQQFIRLASNLILTRLLFPEAFGLMALVQTFMTGLAMFSDIGIGPSIIQNRRGEDPDFLNTAWTIQIGRGVLLWLGSCALAWPAAQFYDEPMLLWLLPVVGLSAVIAGFQTTKTLVASRQIRLGLQSVIGVSVQAIGVLVMVVLAWIWPSVWALVVGGLVTGVLGTLAGHMFMPGTPNRLRWDPLAAHDLMHFGKYIFVSTLAGFIVNHGDKMVMSRLVGFADLGVYNIAFFMAGFPGMLGDMLASRILFPLYREIRPADSAANRERIGRARLLLAGTLIALYGALALTGDWLIGWMYDPRYAAAGPMMIILALMAFPGALTKGNSQLLLAEGNSRDFSVLVLLQAVLTFVYFFVGFWYAGMFGILLARGATVATIYPLQQYYLSRHDGTDLRRDAMLTVAFIGTAALAIWANWDVLRDFVIASHATAPSVTGIWTAHNVFSGS</sequence>
<evidence type="ECO:0000256" key="5">
    <source>
        <dbReference type="ARBA" id="ARBA00022989"/>
    </source>
</evidence>
<feature type="transmembrane region" description="Helical" evidence="7">
    <location>
        <begin position="422"/>
        <end position="440"/>
    </location>
</feature>
<feature type="transmembrane region" description="Helical" evidence="7">
    <location>
        <begin position="297"/>
        <end position="316"/>
    </location>
</feature>
<comment type="caution">
    <text evidence="8">The sequence shown here is derived from an EMBL/GenBank/DDBJ whole genome shotgun (WGS) entry which is preliminary data.</text>
</comment>
<evidence type="ECO:0000256" key="6">
    <source>
        <dbReference type="ARBA" id="ARBA00023136"/>
    </source>
</evidence>
<dbReference type="InterPro" id="IPR050833">
    <property type="entry name" value="Poly_Biosynth_Transport"/>
</dbReference>
<keyword evidence="9" id="KW-1185">Reference proteome</keyword>
<keyword evidence="5 7" id="KW-1133">Transmembrane helix</keyword>
<feature type="transmembrane region" description="Helical" evidence="7">
    <location>
        <begin position="120"/>
        <end position="142"/>
    </location>
</feature>
<evidence type="ECO:0000256" key="2">
    <source>
        <dbReference type="ARBA" id="ARBA00007430"/>
    </source>
</evidence>
<feature type="transmembrane region" description="Helical" evidence="7">
    <location>
        <begin position="84"/>
        <end position="108"/>
    </location>
</feature>
<evidence type="ECO:0000256" key="7">
    <source>
        <dbReference type="SAM" id="Phobius"/>
    </source>
</evidence>
<feature type="transmembrane region" description="Helical" evidence="7">
    <location>
        <begin position="255"/>
        <end position="276"/>
    </location>
</feature>
<feature type="transmembrane region" description="Helical" evidence="7">
    <location>
        <begin position="392"/>
        <end position="410"/>
    </location>
</feature>
<keyword evidence="6 7" id="KW-0472">Membrane</keyword>
<evidence type="ECO:0000313" key="8">
    <source>
        <dbReference type="EMBL" id="MFC0813334.1"/>
    </source>
</evidence>
<comment type="similarity">
    <text evidence="2">Belongs to the polysaccharide synthase family.</text>
</comment>
<evidence type="ECO:0000256" key="3">
    <source>
        <dbReference type="ARBA" id="ARBA00022475"/>
    </source>
</evidence>
<evidence type="ECO:0000313" key="9">
    <source>
        <dbReference type="Proteomes" id="UP001589920"/>
    </source>
</evidence>
<keyword evidence="4 7" id="KW-0812">Transmembrane</keyword>
<dbReference type="Proteomes" id="UP001589920">
    <property type="component" value="Unassembled WGS sequence"/>
</dbReference>
<evidence type="ECO:0000256" key="1">
    <source>
        <dbReference type="ARBA" id="ARBA00004651"/>
    </source>
</evidence>
<feature type="transmembrane region" description="Helical" evidence="7">
    <location>
        <begin position="12"/>
        <end position="31"/>
    </location>
</feature>
<organism evidence="8 9">
    <name type="scientific">Paracoccus panacisoli</name>
    <dbReference type="NCBI Taxonomy" id="1510163"/>
    <lineage>
        <taxon>Bacteria</taxon>
        <taxon>Pseudomonadati</taxon>
        <taxon>Pseudomonadota</taxon>
        <taxon>Alphaproteobacteria</taxon>
        <taxon>Rhodobacterales</taxon>
        <taxon>Paracoccaceae</taxon>
        <taxon>Paracoccus</taxon>
    </lineage>
</organism>
<proteinExistence type="inferred from homology"/>
<feature type="transmembrane region" description="Helical" evidence="7">
    <location>
        <begin position="43"/>
        <end position="64"/>
    </location>
</feature>
<dbReference type="RefSeq" id="WP_394321347.1">
    <property type="nucleotide sequence ID" value="NZ_JBHMQU010000081.1"/>
</dbReference>
<feature type="transmembrane region" description="Helical" evidence="7">
    <location>
        <begin position="180"/>
        <end position="199"/>
    </location>
</feature>
<name>A0ABV6T7V1_9RHOB</name>
<evidence type="ECO:0000256" key="4">
    <source>
        <dbReference type="ARBA" id="ARBA00022692"/>
    </source>
</evidence>
<dbReference type="PANTHER" id="PTHR30250:SF10">
    <property type="entry name" value="LIPOPOLYSACCHARIDE BIOSYNTHESIS PROTEIN WZXC"/>
    <property type="match status" value="1"/>
</dbReference>
<reference evidence="8 9" key="1">
    <citation type="submission" date="2024-09" db="EMBL/GenBank/DDBJ databases">
        <authorList>
            <person name="Sun Q."/>
            <person name="Mori K."/>
        </authorList>
    </citation>
    <scope>NUCLEOTIDE SEQUENCE [LARGE SCALE GENOMIC DNA]</scope>
    <source>
        <strain evidence="8 9">KCTC 42086</strain>
    </source>
</reference>
<feature type="transmembrane region" description="Helical" evidence="7">
    <location>
        <begin position="328"/>
        <end position="347"/>
    </location>
</feature>
<accession>A0ABV6T7V1</accession>
<feature type="transmembrane region" description="Helical" evidence="7">
    <location>
        <begin position="154"/>
        <end position="174"/>
    </location>
</feature>
<dbReference type="PANTHER" id="PTHR30250">
    <property type="entry name" value="PST FAMILY PREDICTED COLANIC ACID TRANSPORTER"/>
    <property type="match status" value="1"/>
</dbReference>
<dbReference type="EMBL" id="JBHMQU010000081">
    <property type="protein sequence ID" value="MFC0813334.1"/>
    <property type="molecule type" value="Genomic_DNA"/>
</dbReference>
<feature type="transmembrane region" description="Helical" evidence="7">
    <location>
        <begin position="367"/>
        <end position="386"/>
    </location>
</feature>